<evidence type="ECO:0000256" key="5">
    <source>
        <dbReference type="ARBA" id="ARBA00022984"/>
    </source>
</evidence>
<feature type="transmembrane region" description="Helical" evidence="9">
    <location>
        <begin position="7"/>
        <end position="24"/>
    </location>
</feature>
<keyword evidence="9" id="KW-0812">Transmembrane</keyword>
<dbReference type="PROSITE" id="PS52029">
    <property type="entry name" value="LD_TPASE"/>
    <property type="match status" value="1"/>
</dbReference>
<feature type="domain" description="L,D-TPase catalytic" evidence="11">
    <location>
        <begin position="308"/>
        <end position="421"/>
    </location>
</feature>
<dbReference type="EMBL" id="PUIB01000028">
    <property type="protein sequence ID" value="PQO27079.1"/>
    <property type="molecule type" value="Genomic_DNA"/>
</dbReference>
<dbReference type="CDD" id="cd00118">
    <property type="entry name" value="LysM"/>
    <property type="match status" value="1"/>
</dbReference>
<dbReference type="Gene3D" id="3.10.350.10">
    <property type="entry name" value="LysM domain"/>
    <property type="match status" value="1"/>
</dbReference>
<dbReference type="SMART" id="SM00257">
    <property type="entry name" value="LysM"/>
    <property type="match status" value="1"/>
</dbReference>
<dbReference type="InterPro" id="IPR038063">
    <property type="entry name" value="Transpep_catalytic_dom"/>
</dbReference>
<dbReference type="SUPFAM" id="SSF141523">
    <property type="entry name" value="L,D-transpeptidase catalytic domain-like"/>
    <property type="match status" value="1"/>
</dbReference>
<dbReference type="GO" id="GO:0016740">
    <property type="term" value="F:transferase activity"/>
    <property type="evidence" value="ECO:0007669"/>
    <property type="project" value="UniProtKB-KW"/>
</dbReference>
<evidence type="ECO:0000313" key="13">
    <source>
        <dbReference type="Proteomes" id="UP000239388"/>
    </source>
</evidence>
<organism evidence="12 13">
    <name type="scientific">Blastopirellula marina</name>
    <dbReference type="NCBI Taxonomy" id="124"/>
    <lineage>
        <taxon>Bacteria</taxon>
        <taxon>Pseudomonadati</taxon>
        <taxon>Planctomycetota</taxon>
        <taxon>Planctomycetia</taxon>
        <taxon>Pirellulales</taxon>
        <taxon>Pirellulaceae</taxon>
        <taxon>Blastopirellula</taxon>
    </lineage>
</organism>
<keyword evidence="6 7" id="KW-0961">Cell wall biogenesis/degradation</keyword>
<dbReference type="Proteomes" id="UP000239388">
    <property type="component" value="Unassembled WGS sequence"/>
</dbReference>
<dbReference type="InterPro" id="IPR036779">
    <property type="entry name" value="LysM_dom_sf"/>
</dbReference>
<name>A0A2S8F4J2_9BACT</name>
<keyword evidence="9" id="KW-1133">Transmembrane helix</keyword>
<evidence type="ECO:0000259" key="11">
    <source>
        <dbReference type="PROSITE" id="PS52029"/>
    </source>
</evidence>
<keyword evidence="3" id="KW-0808">Transferase</keyword>
<evidence type="ECO:0000259" key="10">
    <source>
        <dbReference type="PROSITE" id="PS51782"/>
    </source>
</evidence>
<dbReference type="GO" id="GO:0004180">
    <property type="term" value="F:carboxypeptidase activity"/>
    <property type="evidence" value="ECO:0007669"/>
    <property type="project" value="UniProtKB-ARBA"/>
</dbReference>
<dbReference type="CDD" id="cd16913">
    <property type="entry name" value="YkuD_like"/>
    <property type="match status" value="1"/>
</dbReference>
<feature type="compositionally biased region" description="Polar residues" evidence="8">
    <location>
        <begin position="162"/>
        <end position="180"/>
    </location>
</feature>
<protein>
    <submittedName>
        <fullName evidence="12">Uncharacterized protein</fullName>
    </submittedName>
</protein>
<accession>A0A2S8F4J2</accession>
<keyword evidence="5 7" id="KW-0573">Peptidoglycan synthesis</keyword>
<evidence type="ECO:0000313" key="12">
    <source>
        <dbReference type="EMBL" id="PQO27079.1"/>
    </source>
</evidence>
<comment type="similarity">
    <text evidence="2">Belongs to the YkuD family.</text>
</comment>
<dbReference type="UniPathway" id="UPA00219"/>
<feature type="compositionally biased region" description="Pro residues" evidence="8">
    <location>
        <begin position="72"/>
        <end position="83"/>
    </location>
</feature>
<evidence type="ECO:0000256" key="6">
    <source>
        <dbReference type="ARBA" id="ARBA00023316"/>
    </source>
</evidence>
<evidence type="ECO:0000256" key="2">
    <source>
        <dbReference type="ARBA" id="ARBA00005992"/>
    </source>
</evidence>
<comment type="caution">
    <text evidence="12">The sequence shown here is derived from an EMBL/GenBank/DDBJ whole genome shotgun (WGS) entry which is preliminary data.</text>
</comment>
<dbReference type="Gene3D" id="2.40.440.10">
    <property type="entry name" value="L,D-transpeptidase catalytic domain-like"/>
    <property type="match status" value="1"/>
</dbReference>
<dbReference type="GO" id="GO:0071555">
    <property type="term" value="P:cell wall organization"/>
    <property type="evidence" value="ECO:0007669"/>
    <property type="project" value="UniProtKB-UniRule"/>
</dbReference>
<dbReference type="OrthoDB" id="9787225at2"/>
<dbReference type="SUPFAM" id="SSF54106">
    <property type="entry name" value="LysM domain"/>
    <property type="match status" value="1"/>
</dbReference>
<keyword evidence="9" id="KW-0472">Membrane</keyword>
<dbReference type="RefSeq" id="WP_105359627.1">
    <property type="nucleotide sequence ID" value="NZ_PUIB01000028.1"/>
</dbReference>
<feature type="region of interest" description="Disordered" evidence="8">
    <location>
        <begin position="45"/>
        <end position="199"/>
    </location>
</feature>
<reference evidence="12 13" key="1">
    <citation type="submission" date="2018-02" db="EMBL/GenBank/DDBJ databases">
        <title>Comparative genomes isolates from brazilian mangrove.</title>
        <authorList>
            <person name="Araujo J.E."/>
            <person name="Taketani R.G."/>
            <person name="Silva M.C.P."/>
            <person name="Loureco M.V."/>
            <person name="Andreote F.D."/>
        </authorList>
    </citation>
    <scope>NUCLEOTIDE SEQUENCE [LARGE SCALE GENOMIC DNA]</scope>
    <source>
        <strain evidence="12 13">NAP PRIS-MGV</strain>
    </source>
</reference>
<dbReference type="AlphaFoldDB" id="A0A2S8F4J2"/>
<evidence type="ECO:0000256" key="3">
    <source>
        <dbReference type="ARBA" id="ARBA00022679"/>
    </source>
</evidence>
<dbReference type="InterPro" id="IPR018392">
    <property type="entry name" value="LysM"/>
</dbReference>
<dbReference type="GO" id="GO:0008360">
    <property type="term" value="P:regulation of cell shape"/>
    <property type="evidence" value="ECO:0007669"/>
    <property type="project" value="UniProtKB-UniRule"/>
</dbReference>
<feature type="domain" description="LysM" evidence="10">
    <location>
        <begin position="259"/>
        <end position="303"/>
    </location>
</feature>
<evidence type="ECO:0000256" key="1">
    <source>
        <dbReference type="ARBA" id="ARBA00004752"/>
    </source>
</evidence>
<evidence type="ECO:0000256" key="4">
    <source>
        <dbReference type="ARBA" id="ARBA00022960"/>
    </source>
</evidence>
<comment type="caution">
    <text evidence="7">Lacks conserved residue(s) required for the propagation of feature annotation.</text>
</comment>
<feature type="compositionally biased region" description="Polar residues" evidence="8">
    <location>
        <begin position="57"/>
        <end position="68"/>
    </location>
</feature>
<dbReference type="Pfam" id="PF01476">
    <property type="entry name" value="LysM"/>
    <property type="match status" value="1"/>
</dbReference>
<keyword evidence="4 7" id="KW-0133">Cell shape</keyword>
<evidence type="ECO:0000256" key="7">
    <source>
        <dbReference type="PROSITE-ProRule" id="PRU01373"/>
    </source>
</evidence>
<proteinExistence type="inferred from homology"/>
<evidence type="ECO:0000256" key="8">
    <source>
        <dbReference type="SAM" id="MobiDB-lite"/>
    </source>
</evidence>
<evidence type="ECO:0000256" key="9">
    <source>
        <dbReference type="SAM" id="Phobius"/>
    </source>
</evidence>
<sequence length="422" mass="44319">METIKTACMVIVLMAIGYGVYTVLNQPEEVPPEVANAAGNMDLTLPDFSQMGMPGDPSSSASANSLGTAASSPPPFDSAPPTSPGFATGRLTAPQLGDPEDSAPAYPSMGTSVSDEPPAQQPASPYVPQFAGTNDLPPLENPASTNPAAMAPSAEAHIPASPDSSHNQLASVYSQGSGMDNSLPSAPLGGGSPSPGDFQTDWDEAEVYLKQHDLVEASRRLTPWRNRPELTPAQKDDLNLLLNQLGGTIAYSTEHLLEEPYTVGSGETLESIAQRFEIPPLLLQRINGISDPTQLTPGQKLKVVQGPFSAKIDMTHNELSLEVDGCYAGRFAITVENGAIIPAGEHEVLHKDANPQFYDQTNQRVLPPGDPANPYGGHAIHLDGGIVLHGTGGPGGSISVSKADSEYLYEILSVGSKVIVQR</sequence>
<comment type="pathway">
    <text evidence="1 7">Cell wall biogenesis; peptidoglycan biosynthesis.</text>
</comment>
<dbReference type="InterPro" id="IPR005490">
    <property type="entry name" value="LD_TPept_cat_dom"/>
</dbReference>
<dbReference type="Pfam" id="PF03734">
    <property type="entry name" value="YkuD"/>
    <property type="match status" value="1"/>
</dbReference>
<dbReference type="PROSITE" id="PS51782">
    <property type="entry name" value="LYSM"/>
    <property type="match status" value="1"/>
</dbReference>
<gene>
    <name evidence="12" type="ORF">C5Y98_27895</name>
</gene>
<dbReference type="GO" id="GO:0009252">
    <property type="term" value="P:peptidoglycan biosynthetic process"/>
    <property type="evidence" value="ECO:0007669"/>
    <property type="project" value="UniProtKB-UniPathway"/>
</dbReference>